<evidence type="ECO:0000313" key="2">
    <source>
        <dbReference type="EMBL" id="MEI6000186.1"/>
    </source>
</evidence>
<feature type="transmembrane region" description="Helical" evidence="1">
    <location>
        <begin position="62"/>
        <end position="82"/>
    </location>
</feature>
<name>A0ABU8IXB2_9BURK</name>
<keyword evidence="1" id="KW-0472">Membrane</keyword>
<keyword evidence="1" id="KW-0812">Transmembrane</keyword>
<protein>
    <recommendedName>
        <fullName evidence="4">O-antigen ligase</fullName>
    </recommendedName>
</protein>
<comment type="caution">
    <text evidence="2">The sequence shown here is derived from an EMBL/GenBank/DDBJ whole genome shotgun (WGS) entry which is preliminary data.</text>
</comment>
<organism evidence="2 3">
    <name type="scientific">Paraburkholderia bengalensis</name>
    <dbReference type="NCBI Taxonomy" id="2747562"/>
    <lineage>
        <taxon>Bacteria</taxon>
        <taxon>Pseudomonadati</taxon>
        <taxon>Pseudomonadota</taxon>
        <taxon>Betaproteobacteria</taxon>
        <taxon>Burkholderiales</taxon>
        <taxon>Burkholderiaceae</taxon>
        <taxon>Paraburkholderia</taxon>
    </lineage>
</organism>
<feature type="transmembrane region" description="Helical" evidence="1">
    <location>
        <begin position="198"/>
        <end position="218"/>
    </location>
</feature>
<gene>
    <name evidence="2" type="ORF">H3V53_24155</name>
</gene>
<dbReference type="PANTHER" id="PTHR37422">
    <property type="entry name" value="TEICHURONIC ACID BIOSYNTHESIS PROTEIN TUAE"/>
    <property type="match status" value="1"/>
</dbReference>
<feature type="transmembrane region" description="Helical" evidence="1">
    <location>
        <begin position="401"/>
        <end position="420"/>
    </location>
</feature>
<sequence length="447" mass="49246">MRNQHASLWIWMFLFPLSLDYKASEDASSHLLQILLVVPVLGAGLILILIAPRFQGRSKMRAFVTCALALTIVGSVVTQLLQGNDFGNYLRVLLPFMLFVLGYKVANSPWHEQRVSQIEKALFWANVVCLIFTFVYGMATVGGVENVRYRIVSSTFLVLQGVLLHEFVITKHFTKFTVLLFAGTVVIELLSVTRSLLLGTALLLALATWMGASSMHSLIRSGLRAAVIGLICGGVVMAAASYIPGVAEHWTNRIFASKNTESGKDPTTITRLAEMKDQYDQIMSSTDALLFGKGYGHYYRYSPAYLPDLTGQISEKDFYAIHEWFAGHNFWVYQLFAGGIVFGLALPLALLFALIKCCMAYRRWRATAPDALYLPVMGRAILMVAALPATSIGGNPLGQRFAGLVFGVALGLMVSVYAQLQRAHPAPRPRRTMSMNAAAYTKLEPSA</sequence>
<dbReference type="EMBL" id="JACFYJ010000045">
    <property type="protein sequence ID" value="MEI6000186.1"/>
    <property type="molecule type" value="Genomic_DNA"/>
</dbReference>
<feature type="transmembrane region" description="Helical" evidence="1">
    <location>
        <begin position="118"/>
        <end position="139"/>
    </location>
</feature>
<dbReference type="InterPro" id="IPR051533">
    <property type="entry name" value="WaaL-like"/>
</dbReference>
<proteinExistence type="predicted"/>
<feature type="transmembrane region" description="Helical" evidence="1">
    <location>
        <begin position="151"/>
        <end position="169"/>
    </location>
</feature>
<accession>A0ABU8IXB2</accession>
<feature type="transmembrane region" description="Helical" evidence="1">
    <location>
        <begin position="371"/>
        <end position="389"/>
    </location>
</feature>
<evidence type="ECO:0000256" key="1">
    <source>
        <dbReference type="SAM" id="Phobius"/>
    </source>
</evidence>
<keyword evidence="3" id="KW-1185">Reference proteome</keyword>
<evidence type="ECO:0008006" key="4">
    <source>
        <dbReference type="Google" id="ProtNLM"/>
    </source>
</evidence>
<reference evidence="2 3" key="1">
    <citation type="journal article" date="2022" name="Arch. Microbiol.">
        <title>Paraburkholderia bengalensis sp. nov. isolated from roots of Oryza sativa, IR64.</title>
        <authorList>
            <person name="Nag P."/>
            <person name="Mondal N."/>
            <person name="Sarkar J."/>
            <person name="Das S."/>
        </authorList>
    </citation>
    <scope>NUCLEOTIDE SEQUENCE [LARGE SCALE GENOMIC DNA]</scope>
    <source>
        <strain evidence="2 3">IR64_4_BI</strain>
    </source>
</reference>
<dbReference type="RefSeq" id="WP_336600147.1">
    <property type="nucleotide sequence ID" value="NZ_JACFYJ010000045.1"/>
</dbReference>
<evidence type="ECO:0000313" key="3">
    <source>
        <dbReference type="Proteomes" id="UP001386437"/>
    </source>
</evidence>
<dbReference type="Proteomes" id="UP001386437">
    <property type="component" value="Unassembled WGS sequence"/>
</dbReference>
<feature type="transmembrane region" description="Helical" evidence="1">
    <location>
        <begin position="30"/>
        <end position="50"/>
    </location>
</feature>
<feature type="transmembrane region" description="Helical" evidence="1">
    <location>
        <begin position="225"/>
        <end position="243"/>
    </location>
</feature>
<keyword evidence="1" id="KW-1133">Transmembrane helix</keyword>
<feature type="transmembrane region" description="Helical" evidence="1">
    <location>
        <begin position="331"/>
        <end position="359"/>
    </location>
</feature>
<dbReference type="PANTHER" id="PTHR37422:SF23">
    <property type="entry name" value="TEICHURONIC ACID BIOSYNTHESIS PROTEIN TUAE"/>
    <property type="match status" value="1"/>
</dbReference>